<feature type="transmembrane region" description="Helical" evidence="5">
    <location>
        <begin position="236"/>
        <end position="254"/>
    </location>
</feature>
<dbReference type="GO" id="GO:0016020">
    <property type="term" value="C:membrane"/>
    <property type="evidence" value="ECO:0007669"/>
    <property type="project" value="UniProtKB-SubCell"/>
</dbReference>
<name>A0A4S8LUF5_DENBC</name>
<evidence type="ECO:0000256" key="5">
    <source>
        <dbReference type="SAM" id="Phobius"/>
    </source>
</evidence>
<accession>A0A4S8LUF5</accession>
<keyword evidence="2 5" id="KW-0812">Transmembrane</keyword>
<dbReference type="Gene3D" id="1.10.357.140">
    <property type="entry name" value="UbiA prenyltransferase"/>
    <property type="match status" value="1"/>
</dbReference>
<dbReference type="Pfam" id="PF01040">
    <property type="entry name" value="UbiA"/>
    <property type="match status" value="1"/>
</dbReference>
<evidence type="ECO:0000256" key="3">
    <source>
        <dbReference type="ARBA" id="ARBA00022989"/>
    </source>
</evidence>
<evidence type="ECO:0000313" key="7">
    <source>
        <dbReference type="Proteomes" id="UP000297245"/>
    </source>
</evidence>
<feature type="transmembrane region" description="Helical" evidence="5">
    <location>
        <begin position="44"/>
        <end position="63"/>
    </location>
</feature>
<keyword evidence="4 5" id="KW-0472">Membrane</keyword>
<keyword evidence="7" id="KW-1185">Reference proteome</keyword>
<evidence type="ECO:0008006" key="8">
    <source>
        <dbReference type="Google" id="ProtNLM"/>
    </source>
</evidence>
<reference evidence="6 7" key="1">
    <citation type="journal article" date="2019" name="Nat. Ecol. Evol.">
        <title>Megaphylogeny resolves global patterns of mushroom evolution.</title>
        <authorList>
            <person name="Varga T."/>
            <person name="Krizsan K."/>
            <person name="Foldi C."/>
            <person name="Dima B."/>
            <person name="Sanchez-Garcia M."/>
            <person name="Sanchez-Ramirez S."/>
            <person name="Szollosi G.J."/>
            <person name="Szarkandi J.G."/>
            <person name="Papp V."/>
            <person name="Albert L."/>
            <person name="Andreopoulos W."/>
            <person name="Angelini C."/>
            <person name="Antonin V."/>
            <person name="Barry K.W."/>
            <person name="Bougher N.L."/>
            <person name="Buchanan P."/>
            <person name="Buyck B."/>
            <person name="Bense V."/>
            <person name="Catcheside P."/>
            <person name="Chovatia M."/>
            <person name="Cooper J."/>
            <person name="Damon W."/>
            <person name="Desjardin D."/>
            <person name="Finy P."/>
            <person name="Geml J."/>
            <person name="Haridas S."/>
            <person name="Hughes K."/>
            <person name="Justo A."/>
            <person name="Karasinski D."/>
            <person name="Kautmanova I."/>
            <person name="Kiss B."/>
            <person name="Kocsube S."/>
            <person name="Kotiranta H."/>
            <person name="LaButti K.M."/>
            <person name="Lechner B.E."/>
            <person name="Liimatainen K."/>
            <person name="Lipzen A."/>
            <person name="Lukacs Z."/>
            <person name="Mihaltcheva S."/>
            <person name="Morgado L.N."/>
            <person name="Niskanen T."/>
            <person name="Noordeloos M.E."/>
            <person name="Ohm R.A."/>
            <person name="Ortiz-Santana B."/>
            <person name="Ovrebo C."/>
            <person name="Racz N."/>
            <person name="Riley R."/>
            <person name="Savchenko A."/>
            <person name="Shiryaev A."/>
            <person name="Soop K."/>
            <person name="Spirin V."/>
            <person name="Szebenyi C."/>
            <person name="Tomsovsky M."/>
            <person name="Tulloss R.E."/>
            <person name="Uehling J."/>
            <person name="Grigoriev I.V."/>
            <person name="Vagvolgyi C."/>
            <person name="Papp T."/>
            <person name="Martin F.M."/>
            <person name="Miettinen O."/>
            <person name="Hibbett D.S."/>
            <person name="Nagy L.G."/>
        </authorList>
    </citation>
    <scope>NUCLEOTIDE SEQUENCE [LARGE SCALE GENOMIC DNA]</scope>
    <source>
        <strain evidence="6 7">CBS 962.96</strain>
    </source>
</reference>
<dbReference type="InterPro" id="IPR050475">
    <property type="entry name" value="Prenyltransferase_related"/>
</dbReference>
<dbReference type="CDD" id="cd13965">
    <property type="entry name" value="PT_UbiA_3"/>
    <property type="match status" value="1"/>
</dbReference>
<dbReference type="Proteomes" id="UP000297245">
    <property type="component" value="Unassembled WGS sequence"/>
</dbReference>
<protein>
    <recommendedName>
        <fullName evidence="8">UbiA prenyltransferase</fullName>
    </recommendedName>
</protein>
<sequence>MHPFFCSVFYTVYTFWLFNCSDMKTIVYPVGVFAASLTSPKLNIGHIAAAVCWIWFVLLGVSVTNQSLGDSPQEDSLNKPYRPIPAKRISVNSARALRWWLIPATICYSAVLHPNSLTYTVSIAALTFLYNECGGHSHWLTKNMCCGAYYFLFELIHGDFLDGMKMQNKQYAATITSACIICTSAHAQDFRDMRGDAMKKRSTLPLSFPSFSRLTMPILLIAWSFVLGYVCHTNATVHATLLLLAFVTGVRFLAFRDPHADQTSYNLYNVSIWVWFRACEICVAPPALHLRCSHVTCVAVARSARILKRLLQLLDL</sequence>
<evidence type="ECO:0000313" key="6">
    <source>
        <dbReference type="EMBL" id="THU92638.1"/>
    </source>
</evidence>
<gene>
    <name evidence="6" type="ORF">K435DRAFT_671769</name>
</gene>
<dbReference type="AlphaFoldDB" id="A0A4S8LUF5"/>
<comment type="subcellular location">
    <subcellularLocation>
        <location evidence="1">Membrane</location>
        <topology evidence="1">Multi-pass membrane protein</topology>
    </subcellularLocation>
</comment>
<proteinExistence type="predicted"/>
<evidence type="ECO:0000256" key="1">
    <source>
        <dbReference type="ARBA" id="ARBA00004141"/>
    </source>
</evidence>
<feature type="transmembrane region" description="Helical" evidence="5">
    <location>
        <begin position="211"/>
        <end position="230"/>
    </location>
</feature>
<keyword evidence="3 5" id="KW-1133">Transmembrane helix</keyword>
<organism evidence="6 7">
    <name type="scientific">Dendrothele bispora (strain CBS 962.96)</name>
    <dbReference type="NCBI Taxonomy" id="1314807"/>
    <lineage>
        <taxon>Eukaryota</taxon>
        <taxon>Fungi</taxon>
        <taxon>Dikarya</taxon>
        <taxon>Basidiomycota</taxon>
        <taxon>Agaricomycotina</taxon>
        <taxon>Agaricomycetes</taxon>
        <taxon>Agaricomycetidae</taxon>
        <taxon>Agaricales</taxon>
        <taxon>Agaricales incertae sedis</taxon>
        <taxon>Dendrothele</taxon>
    </lineage>
</organism>
<dbReference type="EMBL" id="ML179272">
    <property type="protein sequence ID" value="THU92638.1"/>
    <property type="molecule type" value="Genomic_DNA"/>
</dbReference>
<evidence type="ECO:0000256" key="2">
    <source>
        <dbReference type="ARBA" id="ARBA00022692"/>
    </source>
</evidence>
<dbReference type="OrthoDB" id="434972at2759"/>
<dbReference type="InterPro" id="IPR044878">
    <property type="entry name" value="UbiA_sf"/>
</dbReference>
<dbReference type="InterPro" id="IPR000537">
    <property type="entry name" value="UbiA_prenyltransferase"/>
</dbReference>
<dbReference type="PANTHER" id="PTHR42723:SF1">
    <property type="entry name" value="CHLOROPHYLL SYNTHASE, CHLOROPLASTIC"/>
    <property type="match status" value="1"/>
</dbReference>
<dbReference type="GO" id="GO:0016765">
    <property type="term" value="F:transferase activity, transferring alkyl or aryl (other than methyl) groups"/>
    <property type="evidence" value="ECO:0007669"/>
    <property type="project" value="InterPro"/>
</dbReference>
<evidence type="ECO:0000256" key="4">
    <source>
        <dbReference type="ARBA" id="ARBA00023136"/>
    </source>
</evidence>
<dbReference type="PANTHER" id="PTHR42723">
    <property type="entry name" value="CHLOROPHYLL SYNTHASE"/>
    <property type="match status" value="1"/>
</dbReference>